<dbReference type="AlphaFoldDB" id="A0AAF1KMM8"/>
<reference evidence="3" key="1">
    <citation type="submission" date="2020-01" db="EMBL/GenBank/DDBJ databases">
        <authorList>
            <person name="Rat A."/>
        </authorList>
    </citation>
    <scope>NUCLEOTIDE SEQUENCE</scope>
    <source>
        <strain evidence="3">LMG 28251</strain>
    </source>
</reference>
<feature type="chain" id="PRO_5041905892" evidence="2">
    <location>
        <begin position="19"/>
        <end position="149"/>
    </location>
</feature>
<name>A0AAF1KMM8_9PROT</name>
<sequence>MRRLAFLALLLASSAATAQQVSATWVGHYTCPQGNTAVNLTIIEPKPGVLNAWFHFQAPPDNPFVPTGCYTMTGTYDAASRHVRLDPGAWLHQPFGYVMVGLDGEVSPDGTTFEGQIDHPACGDFATSRRAGPSNASPCQDGGPLLSMR</sequence>
<dbReference type="EMBL" id="JAAEDH010000001">
    <property type="protein sequence ID" value="MBR0653638.1"/>
    <property type="molecule type" value="Genomic_DNA"/>
</dbReference>
<accession>A0AAF1KMM8</accession>
<keyword evidence="2" id="KW-0732">Signal</keyword>
<reference evidence="3" key="2">
    <citation type="journal article" date="2021" name="Syst. Appl. Microbiol.">
        <title>Roseomonas hellenica sp. nov., isolated from roots of wild-growing Alkanna tinctoria.</title>
        <authorList>
            <person name="Rat A."/>
            <person name="Naranjo H.D."/>
            <person name="Lebbe L."/>
            <person name="Cnockaert M."/>
            <person name="Krigas N."/>
            <person name="Grigoriadou K."/>
            <person name="Maloupa E."/>
            <person name="Willems A."/>
        </authorList>
    </citation>
    <scope>NUCLEOTIDE SEQUENCE</scope>
    <source>
        <strain evidence="3">LMG 28251</strain>
    </source>
</reference>
<dbReference type="Proteomes" id="UP001196068">
    <property type="component" value="Unassembled WGS sequence"/>
</dbReference>
<evidence type="ECO:0000256" key="1">
    <source>
        <dbReference type="SAM" id="MobiDB-lite"/>
    </source>
</evidence>
<comment type="caution">
    <text evidence="3">The sequence shown here is derived from an EMBL/GenBank/DDBJ whole genome shotgun (WGS) entry which is preliminary data.</text>
</comment>
<keyword evidence="4" id="KW-1185">Reference proteome</keyword>
<evidence type="ECO:0000313" key="3">
    <source>
        <dbReference type="EMBL" id="MBR0653638.1"/>
    </source>
</evidence>
<gene>
    <name evidence="3" type="ORF">GXW79_00950</name>
</gene>
<organism evidence="3 4">
    <name type="scientific">Plastoroseomonas arctica</name>
    <dbReference type="NCBI Taxonomy" id="1509237"/>
    <lineage>
        <taxon>Bacteria</taxon>
        <taxon>Pseudomonadati</taxon>
        <taxon>Pseudomonadota</taxon>
        <taxon>Alphaproteobacteria</taxon>
        <taxon>Acetobacterales</taxon>
        <taxon>Acetobacteraceae</taxon>
        <taxon>Plastoroseomonas</taxon>
    </lineage>
</organism>
<evidence type="ECO:0000256" key="2">
    <source>
        <dbReference type="SAM" id="SignalP"/>
    </source>
</evidence>
<evidence type="ECO:0000313" key="4">
    <source>
        <dbReference type="Proteomes" id="UP001196068"/>
    </source>
</evidence>
<proteinExistence type="predicted"/>
<dbReference type="RefSeq" id="WP_211872332.1">
    <property type="nucleotide sequence ID" value="NZ_JAAEDH010000001.1"/>
</dbReference>
<feature type="region of interest" description="Disordered" evidence="1">
    <location>
        <begin position="127"/>
        <end position="149"/>
    </location>
</feature>
<feature type="signal peptide" evidence="2">
    <location>
        <begin position="1"/>
        <end position="18"/>
    </location>
</feature>
<protein>
    <submittedName>
        <fullName evidence="3">Uncharacterized protein</fullName>
    </submittedName>
</protein>